<proteinExistence type="predicted"/>
<protein>
    <submittedName>
        <fullName evidence="6">Protein-S-isoprenylcysteine O-methyltransferase Ste14</fullName>
    </submittedName>
</protein>
<feature type="transmembrane region" description="Helical" evidence="5">
    <location>
        <begin position="49"/>
        <end position="67"/>
    </location>
</feature>
<feature type="transmembrane region" description="Helical" evidence="5">
    <location>
        <begin position="125"/>
        <end position="143"/>
    </location>
</feature>
<feature type="transmembrane region" description="Helical" evidence="5">
    <location>
        <begin position="93"/>
        <end position="113"/>
    </location>
</feature>
<dbReference type="Gene3D" id="1.20.120.1630">
    <property type="match status" value="1"/>
</dbReference>
<dbReference type="PANTHER" id="PTHR43847">
    <property type="entry name" value="BLL3993 PROTEIN"/>
    <property type="match status" value="1"/>
</dbReference>
<evidence type="ECO:0000313" key="6">
    <source>
        <dbReference type="EMBL" id="SFT75583.1"/>
    </source>
</evidence>
<keyword evidence="6" id="KW-0489">Methyltransferase</keyword>
<accession>A0A1I7AL04</accession>
<evidence type="ECO:0000256" key="2">
    <source>
        <dbReference type="ARBA" id="ARBA00022692"/>
    </source>
</evidence>
<sequence length="242" mass="27289">MLRHAQTKLERNLYLRLIISSAVLAIFVALAIIPSIAFAGSTLAWPRGWMIVALVYFAQVGVGLWLARINPWLFKERTTLPTKKLRADKRATGILFGAVFIYFFLAALDAHVWQILPQTGDVKPILRGLFLFLCGVALIVWTFSKSPFAQPTPHIEINKQQCFDSCGPYALVRHPMYLGIMFCIAGLSMILGSKLFALLAIPLVILGFLPLMRHEEKALAENVDGYTTYSENVRCRLFPWIY</sequence>
<gene>
    <name evidence="6" type="ORF">SAMN05444141_103166</name>
</gene>
<name>A0A1I7AL04_9HYPH</name>
<feature type="transmembrane region" description="Helical" evidence="5">
    <location>
        <begin position="12"/>
        <end position="37"/>
    </location>
</feature>
<keyword evidence="2 5" id="KW-0812">Transmembrane</keyword>
<dbReference type="RefSeq" id="WP_208608883.1">
    <property type="nucleotide sequence ID" value="NZ_FPBD01000003.1"/>
</dbReference>
<keyword evidence="4 5" id="KW-0472">Membrane</keyword>
<dbReference type="GO" id="GO:0032259">
    <property type="term" value="P:methylation"/>
    <property type="evidence" value="ECO:0007669"/>
    <property type="project" value="UniProtKB-KW"/>
</dbReference>
<dbReference type="GO" id="GO:0012505">
    <property type="term" value="C:endomembrane system"/>
    <property type="evidence" value="ECO:0007669"/>
    <property type="project" value="UniProtKB-SubCell"/>
</dbReference>
<dbReference type="Proteomes" id="UP000183371">
    <property type="component" value="Unassembled WGS sequence"/>
</dbReference>
<dbReference type="Pfam" id="PF04191">
    <property type="entry name" value="PEMT"/>
    <property type="match status" value="1"/>
</dbReference>
<dbReference type="GO" id="GO:0008168">
    <property type="term" value="F:methyltransferase activity"/>
    <property type="evidence" value="ECO:0007669"/>
    <property type="project" value="UniProtKB-KW"/>
</dbReference>
<dbReference type="AlphaFoldDB" id="A0A1I7AL04"/>
<evidence type="ECO:0000256" key="5">
    <source>
        <dbReference type="SAM" id="Phobius"/>
    </source>
</evidence>
<keyword evidence="6" id="KW-0808">Transferase</keyword>
<evidence type="ECO:0000256" key="3">
    <source>
        <dbReference type="ARBA" id="ARBA00022989"/>
    </source>
</evidence>
<feature type="transmembrane region" description="Helical" evidence="5">
    <location>
        <begin position="177"/>
        <end position="209"/>
    </location>
</feature>
<evidence type="ECO:0000256" key="4">
    <source>
        <dbReference type="ARBA" id="ARBA00023136"/>
    </source>
</evidence>
<organism evidence="6 7">
    <name type="scientific">Pseudovibrio denitrificans</name>
    <dbReference type="NCBI Taxonomy" id="258256"/>
    <lineage>
        <taxon>Bacteria</taxon>
        <taxon>Pseudomonadati</taxon>
        <taxon>Pseudomonadota</taxon>
        <taxon>Alphaproteobacteria</taxon>
        <taxon>Hyphomicrobiales</taxon>
        <taxon>Stappiaceae</taxon>
        <taxon>Pseudovibrio</taxon>
    </lineage>
</organism>
<evidence type="ECO:0000256" key="1">
    <source>
        <dbReference type="ARBA" id="ARBA00004127"/>
    </source>
</evidence>
<dbReference type="InterPro" id="IPR007318">
    <property type="entry name" value="Phopholipid_MeTrfase"/>
</dbReference>
<comment type="subcellular location">
    <subcellularLocation>
        <location evidence="1">Endomembrane system</location>
        <topology evidence="1">Multi-pass membrane protein</topology>
    </subcellularLocation>
</comment>
<keyword evidence="7" id="KW-1185">Reference proteome</keyword>
<keyword evidence="3 5" id="KW-1133">Transmembrane helix</keyword>
<dbReference type="InterPro" id="IPR052527">
    <property type="entry name" value="Metal_cation-efflux_comp"/>
</dbReference>
<evidence type="ECO:0000313" key="7">
    <source>
        <dbReference type="Proteomes" id="UP000183371"/>
    </source>
</evidence>
<dbReference type="PANTHER" id="PTHR43847:SF1">
    <property type="entry name" value="BLL3993 PROTEIN"/>
    <property type="match status" value="1"/>
</dbReference>
<reference evidence="7" key="1">
    <citation type="submission" date="2016-10" db="EMBL/GenBank/DDBJ databases">
        <authorList>
            <person name="Varghese N."/>
            <person name="Submissions S."/>
        </authorList>
    </citation>
    <scope>NUCLEOTIDE SEQUENCE [LARGE SCALE GENOMIC DNA]</scope>
    <source>
        <strain evidence="7">DSM 17465</strain>
    </source>
</reference>
<dbReference type="EMBL" id="FPBD01000003">
    <property type="protein sequence ID" value="SFT75583.1"/>
    <property type="molecule type" value="Genomic_DNA"/>
</dbReference>